<feature type="domain" description="M23ase beta-sheet core" evidence="2">
    <location>
        <begin position="144"/>
        <end position="238"/>
    </location>
</feature>
<dbReference type="SUPFAM" id="SSF51261">
    <property type="entry name" value="Duplicated hybrid motif"/>
    <property type="match status" value="1"/>
</dbReference>
<dbReference type="AlphaFoldDB" id="A0A4R6Z495"/>
<protein>
    <submittedName>
        <fullName evidence="3">Peptidase M23-like protein</fullName>
    </submittedName>
</protein>
<dbReference type="EMBL" id="SNZH01000003">
    <property type="protein sequence ID" value="TDR46497.1"/>
    <property type="molecule type" value="Genomic_DNA"/>
</dbReference>
<evidence type="ECO:0000313" key="3">
    <source>
        <dbReference type="EMBL" id="TDR46497.1"/>
    </source>
</evidence>
<dbReference type="Proteomes" id="UP000295293">
    <property type="component" value="Unassembled WGS sequence"/>
</dbReference>
<dbReference type="RefSeq" id="WP_166653900.1">
    <property type="nucleotide sequence ID" value="NZ_SNZH01000003.1"/>
</dbReference>
<dbReference type="Pfam" id="PF01551">
    <property type="entry name" value="Peptidase_M23"/>
    <property type="match status" value="1"/>
</dbReference>
<dbReference type="Gene3D" id="2.70.70.10">
    <property type="entry name" value="Glucose Permease (Domain IIA)"/>
    <property type="match status" value="1"/>
</dbReference>
<dbReference type="PANTHER" id="PTHR21666">
    <property type="entry name" value="PEPTIDASE-RELATED"/>
    <property type="match status" value="1"/>
</dbReference>
<feature type="chain" id="PRO_5020272343" evidence="1">
    <location>
        <begin position="21"/>
        <end position="408"/>
    </location>
</feature>
<name>A0A4R6Z495_9GAMM</name>
<feature type="signal peptide" evidence="1">
    <location>
        <begin position="1"/>
        <end position="20"/>
    </location>
</feature>
<reference evidence="3 4" key="1">
    <citation type="submission" date="2019-03" db="EMBL/GenBank/DDBJ databases">
        <title>Genomic Encyclopedia of Type Strains, Phase IV (KMG-IV): sequencing the most valuable type-strain genomes for metagenomic binning, comparative biology and taxonomic classification.</title>
        <authorList>
            <person name="Goeker M."/>
        </authorList>
    </citation>
    <scope>NUCLEOTIDE SEQUENCE [LARGE SCALE GENOMIC DNA]</scope>
    <source>
        <strain evidence="3 4">DSM 21667</strain>
    </source>
</reference>
<dbReference type="InterPro" id="IPR050570">
    <property type="entry name" value="Cell_wall_metabolism_enzyme"/>
</dbReference>
<accession>A0A4R6Z495</accession>
<dbReference type="PANTHER" id="PTHR21666:SF290">
    <property type="entry name" value="PEPTIDASE M23 DOMAIN PROTEIN"/>
    <property type="match status" value="1"/>
</dbReference>
<proteinExistence type="predicted"/>
<evidence type="ECO:0000259" key="2">
    <source>
        <dbReference type="Pfam" id="PF01551"/>
    </source>
</evidence>
<keyword evidence="4" id="KW-1185">Reference proteome</keyword>
<dbReference type="GO" id="GO:0004222">
    <property type="term" value="F:metalloendopeptidase activity"/>
    <property type="evidence" value="ECO:0007669"/>
    <property type="project" value="TreeGrafter"/>
</dbReference>
<evidence type="ECO:0000256" key="1">
    <source>
        <dbReference type="SAM" id="SignalP"/>
    </source>
</evidence>
<dbReference type="CDD" id="cd12797">
    <property type="entry name" value="M23_peptidase"/>
    <property type="match status" value="1"/>
</dbReference>
<gene>
    <name evidence="3" type="ORF">DFR29_10328</name>
</gene>
<comment type="caution">
    <text evidence="3">The sequence shown here is derived from an EMBL/GenBank/DDBJ whole genome shotgun (WGS) entry which is preliminary data.</text>
</comment>
<evidence type="ECO:0000313" key="4">
    <source>
        <dbReference type="Proteomes" id="UP000295293"/>
    </source>
</evidence>
<dbReference type="InterPro" id="IPR011055">
    <property type="entry name" value="Dup_hybrid_motif"/>
</dbReference>
<sequence>MKYRAAATALLLLLAPAAPARPPDAQWLAEAAAFGDELSPSQRLQIQQQLDQALTSAAVQSALPSRKADGLPRLQWPLRANPAGYFGYHGVSNFVDHDAAFPNHVRDYVCGSRTYDNAGGYNHGGTDYFIWPFPWRTMDAGDISIVAAAAGVIVLRSDGNPDRSCAMGDLPWNAVYIRHDDGSVAWYGHMKRDSVTARQPGERVEPGEYLGLVGSSGSSTGPHLHFELHDAAGRVVDPKNGACNAAPDLWQIAQPYEDPAINTLSLHAAEPQSLRCGLVDGQPVNEETYALHSVAPGQSFLAFAAFRDHRNGDISQFSILRPDGSVFTNWQYDLAEASLPRPFYAGTAWGWSQNLPADAPLGYWTFAADFHGRRYAVEFFVGSEAQARDAAVRRERAAATLLSPRRTR</sequence>
<keyword evidence="1" id="KW-0732">Signal</keyword>
<organism evidence="3 4">
    <name type="scientific">Tahibacter aquaticus</name>
    <dbReference type="NCBI Taxonomy" id="520092"/>
    <lineage>
        <taxon>Bacteria</taxon>
        <taxon>Pseudomonadati</taxon>
        <taxon>Pseudomonadota</taxon>
        <taxon>Gammaproteobacteria</taxon>
        <taxon>Lysobacterales</taxon>
        <taxon>Rhodanobacteraceae</taxon>
        <taxon>Tahibacter</taxon>
    </lineage>
</organism>
<dbReference type="InterPro" id="IPR016047">
    <property type="entry name" value="M23ase_b-sheet_dom"/>
</dbReference>